<feature type="transmembrane region" description="Helical" evidence="9">
    <location>
        <begin position="407"/>
        <end position="430"/>
    </location>
</feature>
<evidence type="ECO:0000256" key="3">
    <source>
        <dbReference type="ARBA" id="ARBA00022692"/>
    </source>
</evidence>
<dbReference type="InterPro" id="IPR050352">
    <property type="entry name" value="ABCG_transporters"/>
</dbReference>
<dbReference type="InterPro" id="IPR027417">
    <property type="entry name" value="P-loop_NTPase"/>
</dbReference>
<feature type="domain" description="ABC transporter" evidence="10">
    <location>
        <begin position="38"/>
        <end position="290"/>
    </location>
</feature>
<evidence type="ECO:0000256" key="4">
    <source>
        <dbReference type="ARBA" id="ARBA00022741"/>
    </source>
</evidence>
<evidence type="ECO:0000256" key="9">
    <source>
        <dbReference type="SAM" id="Phobius"/>
    </source>
</evidence>
<evidence type="ECO:0000313" key="12">
    <source>
        <dbReference type="Proteomes" id="UP001165060"/>
    </source>
</evidence>
<evidence type="ECO:0000256" key="5">
    <source>
        <dbReference type="ARBA" id="ARBA00022840"/>
    </source>
</evidence>
<sequence length="639" mass="69765">MALVKDEKQADLEASLGSSPVSPHEAIDRSRNTNPISLSFSDINYSIEIPDKKTKTVATKVILDNIHGNAKAGTMLAIMGPTGSGKTSLLNVLANRLTRTKNASLTGEFLCNGKQINASAFARLTSYVMQDDAMFAALTVRETLLIAAHFQLPKTLSLAEKENYVDSIIAELGLNKCKDTIIGDAKVRGVSGGERKRTNIGVELIKNPSVLFLDEPTSGLDSFQAQSVMSAMRNLSENGRTVVASIHQPRSSIYLMFDQLLLLAEGKCLFFGPATDAVSHFAAQGHKCPTNYNPADFFMDVVSPDYRSKELEESSLGRIKSLGEAWDANAASAKQVADNQSFPEIVDAGIQSSWLRQFQLCFYRSFVTTSRDKAATYGKVIISVMFGLILGALYSETGYDQKSIQDRVGILFFFTINQTFSNMFGVLNSFTAEKVVVERERASRSYHISAFYFAKFCAEIPFNFLGPLCFGTIVFWIVGLGNGDAGNFLVFLLLLTSVGFCAIGLGMIIASAAPTTEAANAIAPLFVVLMILFGGFYINIESLPVWLQWVQYLSLMRYAFEGLAVNEFTGAVFSCDDVAEGGVCVETGEEVLDRLSFDMSVPRVFMCLGIFFALEHLVAYTILSLNAKKYMAIEAAKSA</sequence>
<keyword evidence="2" id="KW-0813">Transport</keyword>
<reference evidence="11 12" key="1">
    <citation type="journal article" date="2023" name="Commun. Biol.">
        <title>Genome analysis of Parmales, the sister group of diatoms, reveals the evolutionary specialization of diatoms from phago-mixotrophs to photoautotrophs.</title>
        <authorList>
            <person name="Ban H."/>
            <person name="Sato S."/>
            <person name="Yoshikawa S."/>
            <person name="Yamada K."/>
            <person name="Nakamura Y."/>
            <person name="Ichinomiya M."/>
            <person name="Sato N."/>
            <person name="Blanc-Mathieu R."/>
            <person name="Endo H."/>
            <person name="Kuwata A."/>
            <person name="Ogata H."/>
        </authorList>
    </citation>
    <scope>NUCLEOTIDE SEQUENCE [LARGE SCALE GENOMIC DNA]</scope>
</reference>
<keyword evidence="12" id="KW-1185">Reference proteome</keyword>
<keyword evidence="3 9" id="KW-0812">Transmembrane</keyword>
<keyword evidence="4" id="KW-0547">Nucleotide-binding</keyword>
<evidence type="ECO:0000256" key="8">
    <source>
        <dbReference type="SAM" id="MobiDB-lite"/>
    </source>
</evidence>
<organism evidence="11 12">
    <name type="scientific">Tetraparma gracilis</name>
    <dbReference type="NCBI Taxonomy" id="2962635"/>
    <lineage>
        <taxon>Eukaryota</taxon>
        <taxon>Sar</taxon>
        <taxon>Stramenopiles</taxon>
        <taxon>Ochrophyta</taxon>
        <taxon>Bolidophyceae</taxon>
        <taxon>Parmales</taxon>
        <taxon>Triparmaceae</taxon>
        <taxon>Tetraparma</taxon>
    </lineage>
</organism>
<dbReference type="EMBL" id="BRYB01002416">
    <property type="protein sequence ID" value="GMI19171.1"/>
    <property type="molecule type" value="Genomic_DNA"/>
</dbReference>
<dbReference type="PROSITE" id="PS50893">
    <property type="entry name" value="ABC_TRANSPORTER_2"/>
    <property type="match status" value="1"/>
</dbReference>
<evidence type="ECO:0000256" key="1">
    <source>
        <dbReference type="ARBA" id="ARBA00004141"/>
    </source>
</evidence>
<evidence type="ECO:0000256" key="7">
    <source>
        <dbReference type="ARBA" id="ARBA00023136"/>
    </source>
</evidence>
<comment type="caution">
    <text evidence="11">The sequence shown here is derived from an EMBL/GenBank/DDBJ whole genome shotgun (WGS) entry which is preliminary data.</text>
</comment>
<keyword evidence="5" id="KW-0067">ATP-binding</keyword>
<feature type="transmembrane region" description="Helical" evidence="9">
    <location>
        <begin position="603"/>
        <end position="623"/>
    </location>
</feature>
<dbReference type="InterPro" id="IPR003593">
    <property type="entry name" value="AAA+_ATPase"/>
</dbReference>
<keyword evidence="7 9" id="KW-0472">Membrane</keyword>
<feature type="transmembrane region" description="Helical" evidence="9">
    <location>
        <begin position="489"/>
        <end position="509"/>
    </location>
</feature>
<evidence type="ECO:0000259" key="10">
    <source>
        <dbReference type="PROSITE" id="PS50893"/>
    </source>
</evidence>
<dbReference type="PANTHER" id="PTHR48041:SF41">
    <property type="entry name" value="ABC TRANSPORTER G FAMILY"/>
    <property type="match status" value="1"/>
</dbReference>
<dbReference type="InterPro" id="IPR013525">
    <property type="entry name" value="ABC2_TM"/>
</dbReference>
<feature type="transmembrane region" description="Helical" evidence="9">
    <location>
        <begin position="374"/>
        <end position="395"/>
    </location>
</feature>
<feature type="compositionally biased region" description="Basic and acidic residues" evidence="8">
    <location>
        <begin position="1"/>
        <end position="11"/>
    </location>
</feature>
<evidence type="ECO:0000256" key="6">
    <source>
        <dbReference type="ARBA" id="ARBA00022989"/>
    </source>
</evidence>
<name>A0ABQ6M480_9STRA</name>
<dbReference type="PANTHER" id="PTHR48041">
    <property type="entry name" value="ABC TRANSPORTER G FAMILY MEMBER 28"/>
    <property type="match status" value="1"/>
</dbReference>
<dbReference type="Proteomes" id="UP001165060">
    <property type="component" value="Unassembled WGS sequence"/>
</dbReference>
<dbReference type="InterPro" id="IPR003439">
    <property type="entry name" value="ABC_transporter-like_ATP-bd"/>
</dbReference>
<dbReference type="Gene3D" id="3.40.50.300">
    <property type="entry name" value="P-loop containing nucleotide triphosphate hydrolases"/>
    <property type="match status" value="1"/>
</dbReference>
<dbReference type="Pfam" id="PF19055">
    <property type="entry name" value="ABC2_membrane_7"/>
    <property type="match status" value="1"/>
</dbReference>
<feature type="transmembrane region" description="Helical" evidence="9">
    <location>
        <begin position="521"/>
        <end position="540"/>
    </location>
</feature>
<keyword evidence="6 9" id="KW-1133">Transmembrane helix</keyword>
<dbReference type="InterPro" id="IPR043926">
    <property type="entry name" value="ABCG_dom"/>
</dbReference>
<evidence type="ECO:0000256" key="2">
    <source>
        <dbReference type="ARBA" id="ARBA00022448"/>
    </source>
</evidence>
<feature type="region of interest" description="Disordered" evidence="8">
    <location>
        <begin position="1"/>
        <end position="31"/>
    </location>
</feature>
<dbReference type="CDD" id="cd03213">
    <property type="entry name" value="ABCG_EPDR"/>
    <property type="match status" value="1"/>
</dbReference>
<dbReference type="SUPFAM" id="SSF52540">
    <property type="entry name" value="P-loop containing nucleoside triphosphate hydrolases"/>
    <property type="match status" value="1"/>
</dbReference>
<proteinExistence type="predicted"/>
<accession>A0ABQ6M480</accession>
<gene>
    <name evidence="11" type="ORF">TeGR_g1256</name>
</gene>
<dbReference type="SMART" id="SM00382">
    <property type="entry name" value="AAA"/>
    <property type="match status" value="1"/>
</dbReference>
<comment type="subcellular location">
    <subcellularLocation>
        <location evidence="1">Membrane</location>
        <topology evidence="1">Multi-pass membrane protein</topology>
    </subcellularLocation>
</comment>
<protein>
    <recommendedName>
        <fullName evidence="10">ABC transporter domain-containing protein</fullName>
    </recommendedName>
</protein>
<feature type="transmembrane region" description="Helical" evidence="9">
    <location>
        <begin position="451"/>
        <end position="477"/>
    </location>
</feature>
<dbReference type="Pfam" id="PF00005">
    <property type="entry name" value="ABC_tran"/>
    <property type="match status" value="1"/>
</dbReference>
<dbReference type="Pfam" id="PF01061">
    <property type="entry name" value="ABC2_membrane"/>
    <property type="match status" value="1"/>
</dbReference>
<evidence type="ECO:0000313" key="11">
    <source>
        <dbReference type="EMBL" id="GMI19171.1"/>
    </source>
</evidence>